<dbReference type="Gene3D" id="1.25.40.20">
    <property type="entry name" value="Ankyrin repeat-containing domain"/>
    <property type="match status" value="1"/>
</dbReference>
<evidence type="ECO:0000256" key="9">
    <source>
        <dbReference type="ARBA" id="ARBA00029480"/>
    </source>
</evidence>
<feature type="compositionally biased region" description="Basic residues" evidence="11">
    <location>
        <begin position="806"/>
        <end position="837"/>
    </location>
</feature>
<dbReference type="FunFam" id="2.60.40.10:FF:000089">
    <property type="entry name" value="calmodulin-binding transcription activator 2 isoform X1"/>
    <property type="match status" value="1"/>
</dbReference>
<feature type="region of interest" description="Disordered" evidence="11">
    <location>
        <begin position="290"/>
        <end position="339"/>
    </location>
</feature>
<evidence type="ECO:0000256" key="1">
    <source>
        <dbReference type="ARBA" id="ARBA00004123"/>
    </source>
</evidence>
<feature type="compositionally biased region" description="Low complexity" evidence="11">
    <location>
        <begin position="1497"/>
        <end position="1518"/>
    </location>
</feature>
<feature type="compositionally biased region" description="Low complexity" evidence="11">
    <location>
        <begin position="359"/>
        <end position="376"/>
    </location>
</feature>
<comment type="subunit">
    <text evidence="9">May interact with calmodulin.</text>
</comment>
<keyword evidence="10" id="KW-0175">Coiled coil</keyword>
<feature type="region of interest" description="Disordered" evidence="11">
    <location>
        <begin position="728"/>
        <end position="839"/>
    </location>
</feature>
<feature type="non-terminal residue" evidence="13">
    <location>
        <position position="2759"/>
    </location>
</feature>
<feature type="region of interest" description="Disordered" evidence="11">
    <location>
        <begin position="1164"/>
        <end position="1187"/>
    </location>
</feature>
<feature type="region of interest" description="Disordered" evidence="11">
    <location>
        <begin position="245"/>
        <end position="265"/>
    </location>
</feature>
<feature type="region of interest" description="Disordered" evidence="11">
    <location>
        <begin position="124"/>
        <end position="149"/>
    </location>
</feature>
<keyword evidence="3" id="KW-0677">Repeat</keyword>
<dbReference type="PROSITE" id="PS50096">
    <property type="entry name" value="IQ"/>
    <property type="match status" value="1"/>
</dbReference>
<feature type="compositionally biased region" description="Low complexity" evidence="11">
    <location>
        <begin position="290"/>
        <end position="301"/>
    </location>
</feature>
<dbReference type="InterPro" id="IPR000048">
    <property type="entry name" value="IQ_motif_EF-hand-BS"/>
</dbReference>
<dbReference type="SMART" id="SM00015">
    <property type="entry name" value="IQ"/>
    <property type="match status" value="3"/>
</dbReference>
<dbReference type="GO" id="GO:0006357">
    <property type="term" value="P:regulation of transcription by RNA polymerase II"/>
    <property type="evidence" value="ECO:0007669"/>
    <property type="project" value="TreeGrafter"/>
</dbReference>
<feature type="region of interest" description="Disordered" evidence="11">
    <location>
        <begin position="1709"/>
        <end position="1779"/>
    </location>
</feature>
<feature type="compositionally biased region" description="Polar residues" evidence="11">
    <location>
        <begin position="413"/>
        <end position="424"/>
    </location>
</feature>
<evidence type="ECO:0000313" key="14">
    <source>
        <dbReference type="Proteomes" id="UP000037069"/>
    </source>
</evidence>
<dbReference type="PANTHER" id="PTHR23335">
    <property type="entry name" value="CALMODULIN-BINDING TRANSCRIPTION ACTIVATOR CAMTA"/>
    <property type="match status" value="1"/>
</dbReference>
<comment type="caution">
    <text evidence="13">The sequence shown here is derived from an EMBL/GenBank/DDBJ whole genome shotgun (WGS) entry which is preliminary data.</text>
</comment>
<feature type="compositionally biased region" description="Low complexity" evidence="11">
    <location>
        <begin position="2466"/>
        <end position="2485"/>
    </location>
</feature>
<evidence type="ECO:0000256" key="7">
    <source>
        <dbReference type="ARBA" id="ARBA00023163"/>
    </source>
</evidence>
<feature type="compositionally biased region" description="Low complexity" evidence="11">
    <location>
        <begin position="425"/>
        <end position="445"/>
    </location>
</feature>
<feature type="region of interest" description="Disordered" evidence="11">
    <location>
        <begin position="2466"/>
        <end position="2506"/>
    </location>
</feature>
<keyword evidence="5" id="KW-0040">ANK repeat</keyword>
<sequence length="2759" mass="305521">MQQQQQQQQLQLTNQTVSQSSLQFQLQTQPTHHQQHLGNNIIVVRGSRNEHGEIVIQNKQDIFTFLSEHHQQQQQQQQLQQQQQQLQQQNEKATVATLTQLPSTTTVARKTSISLIANNVGIGNSGTTSSSLSSSSSSSSSSTAATNTAVTIPKETNTILLQTPINASQLETVLLQSGQLKKSNSTVTSGTERPFLFKNASRSLSTDSNRFGTVTAATGDDKGPFVLQTLKRLEKSQSILVIRNSSSSATTSGANSTSSLSNSSSSLATSLTVEHKLSLSSSSLSSIQQQQQQQQQQQRQQHVLATTAGVNTTKGGSTITFTRTKKSQKTNASNNNNVVTTTTTKLGDILASATGQRHLSATTTSNNNNNSKLTNATTTTTYLRLTNGNSSNNNNNNGNNVANNVHKNHNSSRVNLSGNNSETISTSTTTSAASSSAGASSTATTTTSHLTLADIQLKHERNSTSNATAATTTSGLLKTHGSVVQDFGKKEAINSCFKPELFLRNTASSPLLLFLKYFNAFVLLKLHHHYMRYRPEASPRSFFKLTVTWYGGFNHLLSPLLISVPVSTSSNRSELRPKYPCNIGYLTDISKLILTVIANLTRFGITLSELEIDKRSNSCNKTTNHRQISIAQVLYLSKHTCATGRAPNMEPSMAAVTAQPNGPTMYHHQSMTAMSNNGIIYQSAVHASIHSLNTVQNQRSTTHHILATATATAAAAVATATARQYAATGSATAPPVPPPLPTASTTHLGLGHQQAQQQQQQQLQSSQQNSHQHQQQQQQQQQLVHHQQRSVMQQQQHQQHQQHLMAGHHPHHHLAQHPHHPHHHHHHHHAHPHHPHAHQQIALHQNLFFSGTTLAGHAHHRQLFSHMQSAIMPLGVNGDPIKLPDNLESLPRADSFPSQRHRWNTNEEIAAILISFDKHNEWQSKEVKTRPKSGSLLLYSRKKVRYRRDGYCWKKRKDGKTTREDHMKLKVQGTECIYGCYVHSAILPTFHRRCYWLLQNPDIVLVHYLNVPYPDDNKMAVIAPSISLWGDKKEWTKEELVSQLKPMLSTVTSDDESDSGNDIEISTAETVESIVCQLMEKQRLSRQAALVKQLDCGCGDASCADGKTCTHPVMRRPSLIKATNEKRLPATNAVEPYSASNTPNVVVGPKLYSRWADKRAIRDSSNSMDTNGYQHHHGHGHHGQTQQLTQESAIKFQIIPPHNEQQQQHYRHHYNANGSNTSAAANHQQLIASRNNLIMQHQQQMHTNQSNFNQVHNQNNNNNNVNHNTNNNNNGNNNLQRYTTNNNNANIQSQQQQQQQQQQHRFQIAKTTITAMDNNTNNQQQHNNNNLASVSSVTANNGGGLVVGGSSGEIAVDMLNTQNHSHHTLNQHSNQAMSTTNSNTNNKINHNTNINNNTTNPNSHQHANQTITTTSTTPVAVATNSTSTTSLNSNIVTTTTQPQLMSTPHHQQQQQQNELNVINNNSMNSSNGSNNCNNNNNTTTAAATTKFNNYNQQQLNTSNNSNNNNSLNSHTANQQQKLATPQEQYYKLQHHKQQQQQSSSLTTSNTVVAASSTVEPMCMSPEHQLSSSSSSLSPQSQLNHQQIQQQQTHLIISSSDSVSESQSSISSSSLSSSSQTFMDVNQKSTTTTVVSNNNSNNNNNNNIDNAQMSSNNNDLSINTSNINNNDSNNRNNQLDEYNNCNINNNNNNKNTTGCATSSSDASNCNNNNNNNNSITTSQQQPLNPNNQNSNNINTDNLQHNTHSTSTSSTICFDNLEQNHHGGSQVHQQQQQQHVSSELHDTLGFFNETLDLSHEDIQRTLIANMPGEGALLTSLDFMNSSVSTAVSSGANIVQNVQCEPEPEISAEAEADDEDTDDVFANLDAFDMLVEFPELDLDDKQALTNTALEQAVSGVVTNEALSINSSCQNLHQLSQYESGSTPGSSCDKKVMKICDFSPDWSYPEGGVKVLVAGPWSSDAHYTVLFDSHPVPTVLVQEGVLRCYCPSHEVGYATLQVSCDGFVISDSVMFEYKMMTCQEAPFDANTNDCLYKFSLYNRFTTIEETMQTKGEVVTVTASQQIFSLQGNLEEKLVSYCHQLTKMSWQNNDANSSSWNSGYKGMTLLHLAAALGYNKLVCALLNWRSENPHIILETEIDAFSQDSDGYTPLTWACSRGHLDTAILLYKWNQNALKIKNHAQQTPLDVADNKGHKTIVAEIYRLEHERQRKQNKGSLTSLSINLNKYSLNNDDADDHPSFAIFESSDSQRSHDGVFLRPVAVASNQSPPNSSRFSKRSSIDSGISMDIRTKPMKSFKDITRLHSLDAHDNFNNSIESPLDTIGTTTNTTNSLLSPLRKMDFALCEVSTGDSSPLPDKNNDDDTSTIDNDDCNDDVTIPNKNIDAVVGDSDAKVLTLAEHIIAAMPERIKNEADEMMVLGSPMTEPLNTESTGLNDSFMDPLLDSLPNAHFDNEFNFDFNDHNYRYHEVSTPCSSLSPASSGPLQSPASYSILGHDPSVSSPSPPPSTKQLTEFLHASSNTQYPFEADFSKLTLTDTEQRELYEAAKCIQKAYRSYKGRQKLEEQNKERTAAIVIQNYYRRYKQFAYYRQMTNAALVIQHGYRSYCRNKRFKKSQTSNHLTASGSLAGLHNTDSQDSTNSQCLSSFFDNFNKQETESSPQSCTTPKETSPSGPLKRTYSQSTQNQAARKIQQFMRQSRIKLQRERAEKEKLVHQRREEYLQNLQYQGQPEIVCPIEKSPGQTRGIGQLFMPRDCNNTKVEASP</sequence>
<dbReference type="InterPro" id="IPR036770">
    <property type="entry name" value="Ankyrin_rpt-contain_sf"/>
</dbReference>
<dbReference type="Pfam" id="PF03859">
    <property type="entry name" value="CG-1"/>
    <property type="match status" value="1"/>
</dbReference>
<comment type="similarity">
    <text evidence="2">Belongs to the CAMTA family.</text>
</comment>
<dbReference type="GO" id="GO:0003712">
    <property type="term" value="F:transcription coregulator activity"/>
    <property type="evidence" value="ECO:0007669"/>
    <property type="project" value="TreeGrafter"/>
</dbReference>
<feature type="compositionally biased region" description="Low complexity" evidence="11">
    <location>
        <begin position="1635"/>
        <end position="1686"/>
    </location>
</feature>
<feature type="compositionally biased region" description="Low complexity" evidence="11">
    <location>
        <begin position="1538"/>
        <end position="1548"/>
    </location>
</feature>
<dbReference type="SMART" id="SM01076">
    <property type="entry name" value="CG-1"/>
    <property type="match status" value="1"/>
</dbReference>
<reference evidence="13 14" key="1">
    <citation type="journal article" date="2015" name="Nat. Commun.">
        <title>Lucilia cuprina genome unlocks parasitic fly biology to underpin future interventions.</title>
        <authorList>
            <person name="Anstead C.A."/>
            <person name="Korhonen P.K."/>
            <person name="Young N.D."/>
            <person name="Hall R.S."/>
            <person name="Jex A.R."/>
            <person name="Murali S.C."/>
            <person name="Hughes D.S."/>
            <person name="Lee S.F."/>
            <person name="Perry T."/>
            <person name="Stroehlein A.J."/>
            <person name="Ansell B.R."/>
            <person name="Breugelmans B."/>
            <person name="Hofmann A."/>
            <person name="Qu J."/>
            <person name="Dugan S."/>
            <person name="Lee S.L."/>
            <person name="Chao H."/>
            <person name="Dinh H."/>
            <person name="Han Y."/>
            <person name="Doddapaneni H.V."/>
            <person name="Worley K.C."/>
            <person name="Muzny D.M."/>
            <person name="Ioannidis P."/>
            <person name="Waterhouse R.M."/>
            <person name="Zdobnov E.M."/>
            <person name="James P.J."/>
            <person name="Bagnall N.H."/>
            <person name="Kotze A.C."/>
            <person name="Gibbs R.A."/>
            <person name="Richards S."/>
            <person name="Batterham P."/>
            <person name="Gasser R.B."/>
        </authorList>
    </citation>
    <scope>NUCLEOTIDE SEQUENCE [LARGE SCALE GENOMIC DNA]</scope>
    <source>
        <strain evidence="13 14">LS</strain>
        <tissue evidence="13">Full body</tissue>
    </source>
</reference>
<dbReference type="Pfam" id="PF12796">
    <property type="entry name" value="Ank_2"/>
    <property type="match status" value="1"/>
</dbReference>
<comment type="subcellular location">
    <subcellularLocation>
        <location evidence="1">Nucleus</location>
    </subcellularLocation>
</comment>
<feature type="compositionally biased region" description="Low complexity" evidence="11">
    <location>
        <begin position="1709"/>
        <end position="1753"/>
    </location>
</feature>
<dbReference type="OrthoDB" id="407555at2759"/>
<keyword evidence="14" id="KW-1185">Reference proteome</keyword>
<feature type="region of interest" description="Disordered" evidence="11">
    <location>
        <begin position="2344"/>
        <end position="2369"/>
    </location>
</feature>
<dbReference type="SMART" id="SM00248">
    <property type="entry name" value="ANK"/>
    <property type="match status" value="2"/>
</dbReference>
<dbReference type="OMA" id="HYSPQAI"/>
<dbReference type="GO" id="GO:0003690">
    <property type="term" value="F:double-stranded DNA binding"/>
    <property type="evidence" value="ECO:0007669"/>
    <property type="project" value="TreeGrafter"/>
</dbReference>
<dbReference type="GO" id="GO:0005634">
    <property type="term" value="C:nucleus"/>
    <property type="evidence" value="ECO:0007669"/>
    <property type="project" value="UniProtKB-SubCell"/>
</dbReference>
<feature type="domain" description="CG-1" evidence="12">
    <location>
        <begin position="892"/>
        <end position="1017"/>
    </location>
</feature>
<dbReference type="EMBL" id="JRES01000678">
    <property type="protein sequence ID" value="KNC29265.1"/>
    <property type="molecule type" value="Genomic_DNA"/>
</dbReference>
<dbReference type="PANTHER" id="PTHR23335:SF1">
    <property type="entry name" value="CALMODULIN-BINDING TRANSCRIPTION ACTIVATOR, ISOFORM F"/>
    <property type="match status" value="1"/>
</dbReference>
<evidence type="ECO:0000256" key="5">
    <source>
        <dbReference type="ARBA" id="ARBA00023043"/>
    </source>
</evidence>
<evidence type="ECO:0000256" key="3">
    <source>
        <dbReference type="ARBA" id="ARBA00022737"/>
    </source>
</evidence>
<dbReference type="InterPro" id="IPR005559">
    <property type="entry name" value="CG-1_dom"/>
</dbReference>
<evidence type="ECO:0000259" key="12">
    <source>
        <dbReference type="PROSITE" id="PS51437"/>
    </source>
</evidence>
<dbReference type="InterPro" id="IPR014756">
    <property type="entry name" value="Ig_E-set"/>
</dbReference>
<dbReference type="InterPro" id="IPR002110">
    <property type="entry name" value="Ankyrin_rpt"/>
</dbReference>
<proteinExistence type="inferred from homology"/>
<dbReference type="Gene3D" id="2.60.40.10">
    <property type="entry name" value="Immunoglobulins"/>
    <property type="match status" value="1"/>
</dbReference>
<gene>
    <name evidence="13" type="ORF">FF38_02431</name>
</gene>
<dbReference type="SUPFAM" id="SSF48403">
    <property type="entry name" value="Ankyrin repeat"/>
    <property type="match status" value="1"/>
</dbReference>
<feature type="region of interest" description="Disordered" evidence="11">
    <location>
        <begin position="1563"/>
        <end position="1686"/>
    </location>
</feature>
<name>A0A0L0CAK0_LUCCU</name>
<organism evidence="13 14">
    <name type="scientific">Lucilia cuprina</name>
    <name type="common">Green bottle fly</name>
    <name type="synonym">Australian sheep blowfly</name>
    <dbReference type="NCBI Taxonomy" id="7375"/>
    <lineage>
        <taxon>Eukaryota</taxon>
        <taxon>Metazoa</taxon>
        <taxon>Ecdysozoa</taxon>
        <taxon>Arthropoda</taxon>
        <taxon>Hexapoda</taxon>
        <taxon>Insecta</taxon>
        <taxon>Pterygota</taxon>
        <taxon>Neoptera</taxon>
        <taxon>Endopterygota</taxon>
        <taxon>Diptera</taxon>
        <taxon>Brachycera</taxon>
        <taxon>Muscomorpha</taxon>
        <taxon>Oestroidea</taxon>
        <taxon>Calliphoridae</taxon>
        <taxon>Luciliinae</taxon>
        <taxon>Lucilia</taxon>
    </lineage>
</organism>
<dbReference type="SUPFAM" id="SSF81296">
    <property type="entry name" value="E set domains"/>
    <property type="match status" value="1"/>
</dbReference>
<feature type="region of interest" description="Disordered" evidence="11">
    <location>
        <begin position="1463"/>
        <end position="1484"/>
    </location>
</feature>
<feature type="compositionally biased region" description="Low complexity" evidence="11">
    <location>
        <begin position="1764"/>
        <end position="1779"/>
    </location>
</feature>
<dbReference type="Proteomes" id="UP000037069">
    <property type="component" value="Unassembled WGS sequence"/>
</dbReference>
<feature type="compositionally biased region" description="Low complexity" evidence="11">
    <location>
        <begin position="742"/>
        <end position="805"/>
    </location>
</feature>
<dbReference type="Gene3D" id="1.20.5.190">
    <property type="match status" value="1"/>
</dbReference>
<evidence type="ECO:0000256" key="4">
    <source>
        <dbReference type="ARBA" id="ARBA00023015"/>
    </source>
</evidence>
<feature type="compositionally biased region" description="Low complexity" evidence="11">
    <location>
        <begin position="329"/>
        <end position="339"/>
    </location>
</feature>
<evidence type="ECO:0000313" key="13">
    <source>
        <dbReference type="EMBL" id="KNC29265.1"/>
    </source>
</evidence>
<keyword evidence="4" id="KW-0805">Transcription regulation</keyword>
<feature type="compositionally biased region" description="Polar residues" evidence="11">
    <location>
        <begin position="308"/>
        <end position="322"/>
    </location>
</feature>
<feature type="coiled-coil region" evidence="10">
    <location>
        <begin position="69"/>
        <end position="99"/>
    </location>
</feature>
<keyword evidence="6" id="KW-0010">Activator</keyword>
<feature type="region of interest" description="Disordered" evidence="11">
    <location>
        <begin position="1252"/>
        <end position="1284"/>
    </location>
</feature>
<accession>A0A0L0CAK0</accession>
<keyword evidence="7" id="KW-0804">Transcription</keyword>
<feature type="region of interest" description="Disordered" evidence="11">
    <location>
        <begin position="357"/>
        <end position="376"/>
    </location>
</feature>
<evidence type="ECO:0000256" key="8">
    <source>
        <dbReference type="ARBA" id="ARBA00023242"/>
    </source>
</evidence>
<feature type="region of interest" description="Disordered" evidence="11">
    <location>
        <begin position="1497"/>
        <end position="1551"/>
    </location>
</feature>
<feature type="compositionally biased region" description="Polar residues" evidence="11">
    <location>
        <begin position="1619"/>
        <end position="1634"/>
    </location>
</feature>
<dbReference type="STRING" id="7375.A0A0L0CAK0"/>
<dbReference type="PROSITE" id="PS51437">
    <property type="entry name" value="CG_1"/>
    <property type="match status" value="1"/>
</dbReference>
<evidence type="ECO:0000256" key="10">
    <source>
        <dbReference type="SAM" id="Coils"/>
    </source>
</evidence>
<evidence type="ECO:0000256" key="11">
    <source>
        <dbReference type="SAM" id="MobiDB-lite"/>
    </source>
</evidence>
<dbReference type="FunFam" id="1.20.5.190:FF:000065">
    <property type="entry name" value="Calmodulin-binding transcription activator (Camta), drome"/>
    <property type="match status" value="1"/>
</dbReference>
<protein>
    <recommendedName>
        <fullName evidence="12">CG-1 domain-containing protein</fullName>
    </recommendedName>
</protein>
<feature type="compositionally biased region" description="Low complexity" evidence="11">
    <location>
        <begin position="125"/>
        <end position="143"/>
    </location>
</feature>
<feature type="compositionally biased region" description="Low complexity" evidence="11">
    <location>
        <begin position="1568"/>
        <end position="1618"/>
    </location>
</feature>
<feature type="compositionally biased region" description="Low complexity" evidence="11">
    <location>
        <begin position="384"/>
        <end position="405"/>
    </location>
</feature>
<dbReference type="InterPro" id="IPR013783">
    <property type="entry name" value="Ig-like_fold"/>
</dbReference>
<keyword evidence="8" id="KW-0539">Nucleus</keyword>
<feature type="region of interest" description="Disordered" evidence="11">
    <location>
        <begin position="2649"/>
        <end position="2681"/>
    </location>
</feature>
<evidence type="ECO:0000256" key="6">
    <source>
        <dbReference type="ARBA" id="ARBA00023159"/>
    </source>
</evidence>
<feature type="compositionally biased region" description="Acidic residues" evidence="11">
    <location>
        <begin position="2356"/>
        <end position="2369"/>
    </location>
</feature>
<evidence type="ECO:0000256" key="2">
    <source>
        <dbReference type="ARBA" id="ARBA00008267"/>
    </source>
</evidence>
<feature type="region of interest" description="Disordered" evidence="11">
    <location>
        <begin position="384"/>
        <end position="445"/>
    </location>
</feature>